<accession>A0A6H2A257</accession>
<protein>
    <submittedName>
        <fullName evidence="1">Uncharacterized protein</fullName>
    </submittedName>
</protein>
<name>A0A6H2A257_9ZZZZ</name>
<dbReference type="EMBL" id="MT142512">
    <property type="protein sequence ID" value="QJA83540.1"/>
    <property type="molecule type" value="Genomic_DNA"/>
</dbReference>
<reference evidence="1" key="1">
    <citation type="submission" date="2020-03" db="EMBL/GenBank/DDBJ databases">
        <title>The deep terrestrial virosphere.</title>
        <authorList>
            <person name="Holmfeldt K."/>
            <person name="Nilsson E."/>
            <person name="Simone D."/>
            <person name="Lopez-Fernandez M."/>
            <person name="Wu X."/>
            <person name="de Brujin I."/>
            <person name="Lundin D."/>
            <person name="Andersson A."/>
            <person name="Bertilsson S."/>
            <person name="Dopson M."/>
        </authorList>
    </citation>
    <scope>NUCLEOTIDE SEQUENCE</scope>
    <source>
        <strain evidence="2">MM415A00275</strain>
        <strain evidence="1">TM448A04054</strain>
    </source>
</reference>
<evidence type="ECO:0000313" key="1">
    <source>
        <dbReference type="EMBL" id="QJA53819.1"/>
    </source>
</evidence>
<gene>
    <name evidence="2" type="ORF">MM415A00275_0045</name>
    <name evidence="1" type="ORF">TM448A04054_0003</name>
</gene>
<dbReference type="EMBL" id="MT144454">
    <property type="protein sequence ID" value="QJA53819.1"/>
    <property type="molecule type" value="Genomic_DNA"/>
</dbReference>
<sequence>MLLCSIGLTSLRVFWRLKMQILVDGNEKVLMSIHYEKGMVPDIKVVNLTADRTCVKEIIIGNVVIQVFEREE</sequence>
<dbReference type="AlphaFoldDB" id="A0A6H2A257"/>
<evidence type="ECO:0000313" key="2">
    <source>
        <dbReference type="EMBL" id="QJA83540.1"/>
    </source>
</evidence>
<proteinExistence type="predicted"/>
<organism evidence="1">
    <name type="scientific">viral metagenome</name>
    <dbReference type="NCBI Taxonomy" id="1070528"/>
    <lineage>
        <taxon>unclassified sequences</taxon>
        <taxon>metagenomes</taxon>
        <taxon>organismal metagenomes</taxon>
    </lineage>
</organism>